<evidence type="ECO:0000256" key="1">
    <source>
        <dbReference type="ARBA" id="ARBA00001946"/>
    </source>
</evidence>
<dbReference type="InterPro" id="IPR003593">
    <property type="entry name" value="AAA+_ATPase"/>
</dbReference>
<sequence>MMMMGDTFGTIGSSLASLFFIWATVQQIFPNHFKIAIKEFLLSSFHQLGFAQRVSDYFTNIFSPYVDINFPESDEYRFNHAFSAIETYLESKATNKSKHLKGSQVKENKDLVLKRDEAKIRDEYKGANVWWEFVTASDQERSFKLTFHHRARSLITDSYVPYVVEEGKLIKAKKQQTRLVTNNPSSQWGVFSQNMWRSIEFEHPASFETLAMDPEKKEEIMSDLTAFTNGKDYYKKIGKAWKRGYLLYGPPGTGKSTMISAMANFLNYNIYDLELTAIKNNSELRKLLTATSSKSIVVIEDIDCSVDLTRNRNKKERNSLERNGEQDKDESSVTLSGLLNFIDGIWSACGQERIVVFTTNHLENLDPALIRRGRMDMHIELSYCTYEAFKILAKNYLDLNDHDDDPLFKKIKSLLKETKISPADVAENLMTRNHKIDVDGSLNSLIKALEEKKSSQSQHDEDKKKNKFRLFG</sequence>
<comment type="cofactor">
    <cofactor evidence="1">
        <name>Mg(2+)</name>
        <dbReference type="ChEBI" id="CHEBI:18420"/>
    </cofactor>
</comment>
<evidence type="ECO:0000259" key="10">
    <source>
        <dbReference type="SMART" id="SM00382"/>
    </source>
</evidence>
<dbReference type="InterPro" id="IPR058017">
    <property type="entry name" value="At3g28540-like_C"/>
</dbReference>
<dbReference type="Gene3D" id="3.40.50.300">
    <property type="entry name" value="P-loop containing nucleotide triphosphate hydrolases"/>
    <property type="match status" value="1"/>
</dbReference>
<keyword evidence="4" id="KW-0378">Hydrolase</keyword>
<comment type="similarity">
    <text evidence="2">Belongs to the AAA ATPase family. BCS1 subfamily.</text>
</comment>
<dbReference type="AlphaFoldDB" id="A0ABC8J0C9"/>
<feature type="region of interest" description="Disordered" evidence="9">
    <location>
        <begin position="451"/>
        <end position="472"/>
    </location>
</feature>
<evidence type="ECO:0000313" key="12">
    <source>
        <dbReference type="Proteomes" id="UP001642260"/>
    </source>
</evidence>
<name>A0ABC8J0C9_ERUVS</name>
<dbReference type="InterPro" id="IPR003959">
    <property type="entry name" value="ATPase_AAA_core"/>
</dbReference>
<dbReference type="SMART" id="SM00382">
    <property type="entry name" value="AAA"/>
    <property type="match status" value="1"/>
</dbReference>
<keyword evidence="6" id="KW-0460">Magnesium</keyword>
<dbReference type="EMBL" id="CAKOAT010068822">
    <property type="protein sequence ID" value="CAH8308106.1"/>
    <property type="molecule type" value="Genomic_DNA"/>
</dbReference>
<dbReference type="SUPFAM" id="SSF52540">
    <property type="entry name" value="P-loop containing nucleoside triphosphate hydrolases"/>
    <property type="match status" value="1"/>
</dbReference>
<dbReference type="Gene3D" id="6.10.280.40">
    <property type="match status" value="1"/>
</dbReference>
<dbReference type="PANTHER" id="PTHR23070">
    <property type="entry name" value="BCS1 AAA-TYPE ATPASE"/>
    <property type="match status" value="1"/>
</dbReference>
<organism evidence="11 12">
    <name type="scientific">Eruca vesicaria subsp. sativa</name>
    <name type="common">Garden rocket</name>
    <name type="synonym">Eruca sativa</name>
    <dbReference type="NCBI Taxonomy" id="29727"/>
    <lineage>
        <taxon>Eukaryota</taxon>
        <taxon>Viridiplantae</taxon>
        <taxon>Streptophyta</taxon>
        <taxon>Embryophyta</taxon>
        <taxon>Tracheophyta</taxon>
        <taxon>Spermatophyta</taxon>
        <taxon>Magnoliopsida</taxon>
        <taxon>eudicotyledons</taxon>
        <taxon>Gunneridae</taxon>
        <taxon>Pentapetalae</taxon>
        <taxon>rosids</taxon>
        <taxon>malvids</taxon>
        <taxon>Brassicales</taxon>
        <taxon>Brassicaceae</taxon>
        <taxon>Brassiceae</taxon>
        <taxon>Eruca</taxon>
    </lineage>
</organism>
<evidence type="ECO:0000256" key="4">
    <source>
        <dbReference type="ARBA" id="ARBA00022801"/>
    </source>
</evidence>
<accession>A0ABC8J0C9</accession>
<keyword evidence="5 8" id="KW-0067">ATP-binding</keyword>
<dbReference type="Pfam" id="PF25568">
    <property type="entry name" value="AAA_lid_At3g28540"/>
    <property type="match status" value="1"/>
</dbReference>
<dbReference type="InterPro" id="IPR003960">
    <property type="entry name" value="ATPase_AAA_CS"/>
</dbReference>
<dbReference type="InterPro" id="IPR027417">
    <property type="entry name" value="P-loop_NTPase"/>
</dbReference>
<dbReference type="CDD" id="cd19510">
    <property type="entry name" value="RecA-like_BCS1"/>
    <property type="match status" value="1"/>
</dbReference>
<dbReference type="FunFam" id="3.40.50.300:FF:001122">
    <property type="entry name" value="AAA-ATPase ASD, mitochondrial"/>
    <property type="match status" value="1"/>
</dbReference>
<dbReference type="Pfam" id="PF00004">
    <property type="entry name" value="AAA"/>
    <property type="match status" value="1"/>
</dbReference>
<evidence type="ECO:0000256" key="3">
    <source>
        <dbReference type="ARBA" id="ARBA00022741"/>
    </source>
</evidence>
<keyword evidence="12" id="KW-1185">Reference proteome</keyword>
<evidence type="ECO:0000256" key="6">
    <source>
        <dbReference type="ARBA" id="ARBA00022842"/>
    </source>
</evidence>
<feature type="domain" description="AAA+ ATPase" evidence="10">
    <location>
        <begin position="241"/>
        <end position="385"/>
    </location>
</feature>
<evidence type="ECO:0000313" key="11">
    <source>
        <dbReference type="EMBL" id="CAH8308106.1"/>
    </source>
</evidence>
<dbReference type="Proteomes" id="UP001642260">
    <property type="component" value="Unassembled WGS sequence"/>
</dbReference>
<protein>
    <recommendedName>
        <fullName evidence="10">AAA+ ATPase domain-containing protein</fullName>
    </recommendedName>
</protein>
<dbReference type="InterPro" id="IPR025753">
    <property type="entry name" value="AAA_N_dom"/>
</dbReference>
<evidence type="ECO:0000256" key="9">
    <source>
        <dbReference type="SAM" id="MobiDB-lite"/>
    </source>
</evidence>
<feature type="compositionally biased region" description="Basic and acidic residues" evidence="9">
    <location>
        <begin position="451"/>
        <end position="464"/>
    </location>
</feature>
<comment type="catalytic activity">
    <reaction evidence="7">
        <text>ATP + H2O = ADP + phosphate + H(+)</text>
        <dbReference type="Rhea" id="RHEA:13065"/>
        <dbReference type="ChEBI" id="CHEBI:15377"/>
        <dbReference type="ChEBI" id="CHEBI:15378"/>
        <dbReference type="ChEBI" id="CHEBI:30616"/>
        <dbReference type="ChEBI" id="CHEBI:43474"/>
        <dbReference type="ChEBI" id="CHEBI:456216"/>
    </reaction>
</comment>
<dbReference type="PROSITE" id="PS00674">
    <property type="entry name" value="AAA"/>
    <property type="match status" value="1"/>
</dbReference>
<dbReference type="GO" id="GO:0016787">
    <property type="term" value="F:hydrolase activity"/>
    <property type="evidence" value="ECO:0007669"/>
    <property type="project" value="UniProtKB-KW"/>
</dbReference>
<dbReference type="InterPro" id="IPR050747">
    <property type="entry name" value="Mitochondrial_chaperone_BCS1"/>
</dbReference>
<gene>
    <name evidence="11" type="ORF">ERUC_LOCUS5096</name>
</gene>
<evidence type="ECO:0000256" key="7">
    <source>
        <dbReference type="ARBA" id="ARBA00049360"/>
    </source>
</evidence>
<dbReference type="Pfam" id="PF14363">
    <property type="entry name" value="AAA_assoc"/>
    <property type="match status" value="1"/>
</dbReference>
<evidence type="ECO:0000256" key="5">
    <source>
        <dbReference type="ARBA" id="ARBA00022840"/>
    </source>
</evidence>
<dbReference type="GO" id="GO:0005524">
    <property type="term" value="F:ATP binding"/>
    <property type="evidence" value="ECO:0007669"/>
    <property type="project" value="UniProtKB-KW"/>
</dbReference>
<evidence type="ECO:0000256" key="8">
    <source>
        <dbReference type="RuleBase" id="RU003651"/>
    </source>
</evidence>
<proteinExistence type="inferred from homology"/>
<evidence type="ECO:0000256" key="2">
    <source>
        <dbReference type="ARBA" id="ARBA00007448"/>
    </source>
</evidence>
<reference evidence="11 12" key="1">
    <citation type="submission" date="2022-03" db="EMBL/GenBank/DDBJ databases">
        <authorList>
            <person name="Macdonald S."/>
            <person name="Ahmed S."/>
            <person name="Newling K."/>
        </authorList>
    </citation>
    <scope>NUCLEOTIDE SEQUENCE [LARGE SCALE GENOMIC DNA]</scope>
</reference>
<dbReference type="GO" id="GO:0006950">
    <property type="term" value="P:response to stress"/>
    <property type="evidence" value="ECO:0007669"/>
    <property type="project" value="UniProtKB-ARBA"/>
</dbReference>
<comment type="caution">
    <text evidence="11">The sequence shown here is derived from an EMBL/GenBank/DDBJ whole genome shotgun (WGS) entry which is preliminary data.</text>
</comment>
<keyword evidence="3 8" id="KW-0547">Nucleotide-binding</keyword>